<reference evidence="4 5" key="1">
    <citation type="journal article" date="2023" name="Microbiol. Spectr.">
        <title>Synergy between Genome Mining, Metabolomics, and Bioinformatics Uncovers Antibacterial Chlorinated Carbazole Alkaloids and Their Biosynthetic Gene Cluster from Streptomyces tubbatahanensis sp. nov., a Novel Actinomycete Isolated from Sulu Sea, Philippines.</title>
        <authorList>
            <person name="Tenebro C.P."/>
            <person name="Trono D.J.V.L."/>
            <person name="Balida L.A.P."/>
            <person name="Bayog L.K.A."/>
            <person name="Bruna J.R."/>
            <person name="Sabido E.M."/>
            <person name="Caspe D.P.C."/>
            <person name="de Los Santos E.L.C."/>
            <person name="Saludes J.P."/>
            <person name="Dalisay D.S."/>
        </authorList>
    </citation>
    <scope>NUCLEOTIDE SEQUENCE [LARGE SCALE GENOMIC DNA]</scope>
    <source>
        <strain evidence="4 5">DSD3025</strain>
    </source>
</reference>
<dbReference type="RefSeq" id="WP_242750385.1">
    <property type="nucleotide sequence ID" value="NZ_CP093846.1"/>
</dbReference>
<evidence type="ECO:0000313" key="4">
    <source>
        <dbReference type="EMBL" id="UNS96410.1"/>
    </source>
</evidence>
<dbReference type="PROSITE" id="PS50966">
    <property type="entry name" value="ZF_SWIM"/>
    <property type="match status" value="1"/>
</dbReference>
<dbReference type="Proteomes" id="UP001202244">
    <property type="component" value="Chromosome"/>
</dbReference>
<dbReference type="PANTHER" id="PTHR38133">
    <property type="entry name" value="SLR1429 PROTEIN"/>
    <property type="match status" value="1"/>
</dbReference>
<keyword evidence="1" id="KW-0863">Zinc-finger</keyword>
<feature type="compositionally biased region" description="Low complexity" evidence="2">
    <location>
        <begin position="291"/>
        <end position="310"/>
    </location>
</feature>
<feature type="compositionally biased region" description="Low complexity" evidence="2">
    <location>
        <begin position="1"/>
        <end position="18"/>
    </location>
</feature>
<feature type="compositionally biased region" description="Pro residues" evidence="2">
    <location>
        <begin position="258"/>
        <end position="269"/>
    </location>
</feature>
<evidence type="ECO:0000256" key="2">
    <source>
        <dbReference type="SAM" id="MobiDB-lite"/>
    </source>
</evidence>
<evidence type="ECO:0000259" key="3">
    <source>
        <dbReference type="PROSITE" id="PS50966"/>
    </source>
</evidence>
<dbReference type="Pfam" id="PF04434">
    <property type="entry name" value="SWIM"/>
    <property type="match status" value="1"/>
</dbReference>
<evidence type="ECO:0000256" key="1">
    <source>
        <dbReference type="PROSITE-ProRule" id="PRU00325"/>
    </source>
</evidence>
<accession>A0ABY3XPR6</accession>
<dbReference type="EMBL" id="CP093846">
    <property type="protein sequence ID" value="UNS96410.1"/>
    <property type="molecule type" value="Genomic_DNA"/>
</dbReference>
<evidence type="ECO:0000313" key="5">
    <source>
        <dbReference type="Proteomes" id="UP001202244"/>
    </source>
</evidence>
<feature type="region of interest" description="Disordered" evidence="2">
    <location>
        <begin position="216"/>
        <end position="310"/>
    </location>
</feature>
<protein>
    <submittedName>
        <fullName evidence="4">SWIM zinc finger family protein</fullName>
    </submittedName>
</protein>
<feature type="region of interest" description="Disordered" evidence="2">
    <location>
        <begin position="517"/>
        <end position="556"/>
    </location>
</feature>
<dbReference type="PANTHER" id="PTHR38133:SF1">
    <property type="entry name" value="SLR1429 PROTEIN"/>
    <property type="match status" value="1"/>
</dbReference>
<keyword evidence="1" id="KW-0862">Zinc</keyword>
<name>A0ABY3XPR6_9ACTN</name>
<proteinExistence type="predicted"/>
<keyword evidence="5" id="KW-1185">Reference proteome</keyword>
<feature type="region of interest" description="Disordered" evidence="2">
    <location>
        <begin position="1"/>
        <end position="33"/>
    </location>
</feature>
<gene>
    <name evidence="4" type="ORF">MMF93_07750</name>
</gene>
<feature type="domain" description="SWIM-type" evidence="3">
    <location>
        <begin position="149"/>
        <end position="184"/>
    </location>
</feature>
<feature type="compositionally biased region" description="Low complexity" evidence="2">
    <location>
        <begin position="532"/>
        <end position="542"/>
    </location>
</feature>
<sequence length="572" mass="58554">MTGFAEADGVAGAAPGAEEGAGPGAGAERAAERYPLPEDAGAYGLLGSAWVRAVQAAAGGGARDTARLARGRAYAREGGVFTVRVGPGRVSAYVSGSRPRPYRAQWRLPPLPERGWHTFLETLAARPAHVAAVLDGAIPPQALAEAASAGARLLPAPGDLTPVCSCPDQGSPCKHAAALGYEAGRLLDSDPGLLFRLRGRAAETVREELLKRATAYEATTLPGRSPEQGRSPGLGPLSTGREPQGAAEPHGGVRPGPEAEPPGGGPAPGPDGARPAERAVTGADPVEESAPDGTTAPGGSDTPGSSGPIGTVLAREVFATSVRPPLPAPLPPPKEADEYRAVYPELAGAPSADALAFLAADAATRARLALSAVGAVGEEPDVEQSGAGAVPGPDPLPELSLWHDTIRLAATHPRLTGRRTLSPLFAALARTAGREALELARAAAAWRQGGQPGLEMLDTVWDPPAGPFDRGRSALAALGITMTIHRNRLTHTSRPVQLRYGKDGRWYPYRAEPAAVGDSAASGTAEADAQDGRAGVRTGAGAEAERGAEAEWWPEGTAAVDPVRALTGLRER</sequence>
<organism evidence="4 5">
    <name type="scientific">Streptomyces tubbatahanensis</name>
    <dbReference type="NCBI Taxonomy" id="2923272"/>
    <lineage>
        <taxon>Bacteria</taxon>
        <taxon>Bacillati</taxon>
        <taxon>Actinomycetota</taxon>
        <taxon>Actinomycetes</taxon>
        <taxon>Kitasatosporales</taxon>
        <taxon>Streptomycetaceae</taxon>
        <taxon>Streptomyces</taxon>
    </lineage>
</organism>
<dbReference type="InterPro" id="IPR007527">
    <property type="entry name" value="Znf_SWIM"/>
</dbReference>
<keyword evidence="1" id="KW-0479">Metal-binding</keyword>